<reference evidence="2 3" key="1">
    <citation type="journal article" date="2018" name="Biotechnol. Biofuels">
        <title>Integrative visual omics of the white-rot fungus Polyporus brumalis exposes the biotechnological potential of its oxidative enzymes for delignifying raw plant biomass.</title>
        <authorList>
            <person name="Miyauchi S."/>
            <person name="Rancon A."/>
            <person name="Drula E."/>
            <person name="Hage H."/>
            <person name="Chaduli D."/>
            <person name="Favel A."/>
            <person name="Grisel S."/>
            <person name="Henrissat B."/>
            <person name="Herpoel-Gimbert I."/>
            <person name="Ruiz-Duenas F.J."/>
            <person name="Chevret D."/>
            <person name="Hainaut M."/>
            <person name="Lin J."/>
            <person name="Wang M."/>
            <person name="Pangilinan J."/>
            <person name="Lipzen A."/>
            <person name="Lesage-Meessen L."/>
            <person name="Navarro D."/>
            <person name="Riley R."/>
            <person name="Grigoriev I.V."/>
            <person name="Zhou S."/>
            <person name="Raouche S."/>
            <person name="Rosso M.N."/>
        </authorList>
    </citation>
    <scope>NUCLEOTIDE SEQUENCE [LARGE SCALE GENOMIC DNA]</scope>
    <source>
        <strain evidence="2 3">BRFM 1820</strain>
    </source>
</reference>
<dbReference type="EMBL" id="KZ857558">
    <property type="protein sequence ID" value="RDX40396.1"/>
    <property type="molecule type" value="Genomic_DNA"/>
</dbReference>
<dbReference type="Proteomes" id="UP000256964">
    <property type="component" value="Unassembled WGS sequence"/>
</dbReference>
<gene>
    <name evidence="2" type="ORF">OH76DRAFT_358343</name>
</gene>
<evidence type="ECO:0000256" key="1">
    <source>
        <dbReference type="SAM" id="MobiDB-lite"/>
    </source>
</evidence>
<evidence type="ECO:0000313" key="2">
    <source>
        <dbReference type="EMBL" id="RDX40396.1"/>
    </source>
</evidence>
<keyword evidence="3" id="KW-1185">Reference proteome</keyword>
<name>A0A371CJE4_9APHY</name>
<accession>A0A371CJE4</accession>
<feature type="compositionally biased region" description="Basic and acidic residues" evidence="1">
    <location>
        <begin position="175"/>
        <end position="190"/>
    </location>
</feature>
<dbReference type="AlphaFoldDB" id="A0A371CJE4"/>
<protein>
    <submittedName>
        <fullName evidence="2">Uncharacterized protein</fullName>
    </submittedName>
</protein>
<evidence type="ECO:0000313" key="3">
    <source>
        <dbReference type="Proteomes" id="UP000256964"/>
    </source>
</evidence>
<proteinExistence type="predicted"/>
<feature type="region of interest" description="Disordered" evidence="1">
    <location>
        <begin position="167"/>
        <end position="197"/>
    </location>
</feature>
<sequence>MYSVGRLYRTCPPLSPGVLALDVHLIVDFRDVCGKTALTSMLSYRQLCQATDIHGAAQSPPGPFLSRQFEGTRWLRLSHSLQPARSSCMGRLGPHLQAHDTSAGNPCKALCTLACSPFEPPFTSATAVFYCAVAAIIMHKTRTRCLRRPIVARLPARWEGIRLRESQGISQHVPRQTDDAGPSRRQDKTSCQRITSA</sequence>
<organism evidence="2 3">
    <name type="scientific">Lentinus brumalis</name>
    <dbReference type="NCBI Taxonomy" id="2498619"/>
    <lineage>
        <taxon>Eukaryota</taxon>
        <taxon>Fungi</taxon>
        <taxon>Dikarya</taxon>
        <taxon>Basidiomycota</taxon>
        <taxon>Agaricomycotina</taxon>
        <taxon>Agaricomycetes</taxon>
        <taxon>Polyporales</taxon>
        <taxon>Polyporaceae</taxon>
        <taxon>Lentinus</taxon>
    </lineage>
</organism>